<protein>
    <submittedName>
        <fullName evidence="1">10973_t:CDS:1</fullName>
    </submittedName>
</protein>
<name>A0ACA9Q5E3_9GLOM</name>
<accession>A0ACA9Q5E3</accession>
<sequence>MPNVYLLKVKTLRRNDINIAESQYRQELEEAITTCKTNNSKNKLKLVEILSQFNATSKEQHQKFYKEAWTGEKEKQQAMEQERNINIIQENIEFILSRYRVRLVNSCSEATIVTYTKIVRHLEHLDPATIKPEVPLASGIIDLSRNDDPFVNLLLSRSKEILMHHEFGNNEFLGEIKFMVDDFVDMYKDLRPDFDPVLM</sequence>
<dbReference type="Proteomes" id="UP000789920">
    <property type="component" value="Unassembled WGS sequence"/>
</dbReference>
<gene>
    <name evidence="1" type="ORF">RPERSI_LOCUS12446</name>
</gene>
<dbReference type="EMBL" id="CAJVQC010026678">
    <property type="protein sequence ID" value="CAG8733893.1"/>
    <property type="molecule type" value="Genomic_DNA"/>
</dbReference>
<evidence type="ECO:0000313" key="1">
    <source>
        <dbReference type="EMBL" id="CAG8733893.1"/>
    </source>
</evidence>
<proteinExistence type="predicted"/>
<keyword evidence="2" id="KW-1185">Reference proteome</keyword>
<evidence type="ECO:0000313" key="2">
    <source>
        <dbReference type="Proteomes" id="UP000789920"/>
    </source>
</evidence>
<organism evidence="1 2">
    <name type="scientific">Racocetra persica</name>
    <dbReference type="NCBI Taxonomy" id="160502"/>
    <lineage>
        <taxon>Eukaryota</taxon>
        <taxon>Fungi</taxon>
        <taxon>Fungi incertae sedis</taxon>
        <taxon>Mucoromycota</taxon>
        <taxon>Glomeromycotina</taxon>
        <taxon>Glomeromycetes</taxon>
        <taxon>Diversisporales</taxon>
        <taxon>Gigasporaceae</taxon>
        <taxon>Racocetra</taxon>
    </lineage>
</organism>
<comment type="caution">
    <text evidence="1">The sequence shown here is derived from an EMBL/GenBank/DDBJ whole genome shotgun (WGS) entry which is preliminary data.</text>
</comment>
<reference evidence="1" key="1">
    <citation type="submission" date="2021-06" db="EMBL/GenBank/DDBJ databases">
        <authorList>
            <person name="Kallberg Y."/>
            <person name="Tangrot J."/>
            <person name="Rosling A."/>
        </authorList>
    </citation>
    <scope>NUCLEOTIDE SEQUENCE</scope>
    <source>
        <strain evidence="1">MA461A</strain>
    </source>
</reference>